<comment type="caution">
    <text evidence="1">The sequence shown here is derived from an EMBL/GenBank/DDBJ whole genome shotgun (WGS) entry which is preliminary data.</text>
</comment>
<dbReference type="EMBL" id="BGPR01156604">
    <property type="protein sequence ID" value="GBL79566.1"/>
    <property type="molecule type" value="Genomic_DNA"/>
</dbReference>
<name>A0A4Y2AJZ8_ARAVE</name>
<sequence length="132" mass="15320">MTLLASEKSHVWPAAVWIRPRENGEEPPRVTADLRGNFYTARDRLARCERVNMLGEASRIQYKMHSFFAIAFQSCNCLIFLRQLLIWEVRCLEVLRSLVRETGKFPESRILTIRVCAALGFSFRVTEERSIA</sequence>
<evidence type="ECO:0000313" key="2">
    <source>
        <dbReference type="Proteomes" id="UP000499080"/>
    </source>
</evidence>
<proteinExistence type="predicted"/>
<keyword evidence="2" id="KW-1185">Reference proteome</keyword>
<dbReference type="AlphaFoldDB" id="A0A4Y2AJZ8"/>
<organism evidence="1 2">
    <name type="scientific">Araneus ventricosus</name>
    <name type="common">Orbweaver spider</name>
    <name type="synonym">Epeira ventricosa</name>
    <dbReference type="NCBI Taxonomy" id="182803"/>
    <lineage>
        <taxon>Eukaryota</taxon>
        <taxon>Metazoa</taxon>
        <taxon>Ecdysozoa</taxon>
        <taxon>Arthropoda</taxon>
        <taxon>Chelicerata</taxon>
        <taxon>Arachnida</taxon>
        <taxon>Araneae</taxon>
        <taxon>Araneomorphae</taxon>
        <taxon>Entelegynae</taxon>
        <taxon>Araneoidea</taxon>
        <taxon>Araneidae</taxon>
        <taxon>Araneus</taxon>
    </lineage>
</organism>
<dbReference type="Proteomes" id="UP000499080">
    <property type="component" value="Unassembled WGS sequence"/>
</dbReference>
<evidence type="ECO:0000313" key="1">
    <source>
        <dbReference type="EMBL" id="GBL79566.1"/>
    </source>
</evidence>
<gene>
    <name evidence="1" type="ORF">AVEN_185970_1</name>
</gene>
<protein>
    <submittedName>
        <fullName evidence="1">Uncharacterized protein</fullName>
    </submittedName>
</protein>
<reference evidence="1 2" key="1">
    <citation type="journal article" date="2019" name="Sci. Rep.">
        <title>Orb-weaving spider Araneus ventricosus genome elucidates the spidroin gene catalogue.</title>
        <authorList>
            <person name="Kono N."/>
            <person name="Nakamura H."/>
            <person name="Ohtoshi R."/>
            <person name="Moran D.A.P."/>
            <person name="Shinohara A."/>
            <person name="Yoshida Y."/>
            <person name="Fujiwara M."/>
            <person name="Mori M."/>
            <person name="Tomita M."/>
            <person name="Arakawa K."/>
        </authorList>
    </citation>
    <scope>NUCLEOTIDE SEQUENCE [LARGE SCALE GENOMIC DNA]</scope>
</reference>
<accession>A0A4Y2AJZ8</accession>